<dbReference type="Pfam" id="PF02743">
    <property type="entry name" value="dCache_1"/>
    <property type="match status" value="1"/>
</dbReference>
<dbReference type="CDD" id="cd18773">
    <property type="entry name" value="PDC1_HK_sensor"/>
    <property type="match status" value="1"/>
</dbReference>
<comment type="subcellular location">
    <subcellularLocation>
        <location evidence="1">Cell membrane</location>
        <topology evidence="1">Multi-pass membrane protein</topology>
    </subcellularLocation>
</comment>
<keyword evidence="6" id="KW-0175">Coiled coil</keyword>
<evidence type="ECO:0000256" key="1">
    <source>
        <dbReference type="ARBA" id="ARBA00004651"/>
    </source>
</evidence>
<name>A0A1F4XH89_9BACT</name>
<evidence type="ECO:0000256" key="3">
    <source>
        <dbReference type="ARBA" id="ARBA00022692"/>
    </source>
</evidence>
<comment type="caution">
    <text evidence="9">The sequence shown here is derived from an EMBL/GenBank/DDBJ whole genome shotgun (WGS) entry which is preliminary data.</text>
</comment>
<dbReference type="InterPro" id="IPR029151">
    <property type="entry name" value="Sensor-like_sf"/>
</dbReference>
<dbReference type="Gene3D" id="3.30.450.20">
    <property type="entry name" value="PAS domain"/>
    <property type="match status" value="1"/>
</dbReference>
<sequence>MFCLFLFLSTVGTYLIYSKYSNYTVSALSRREAIASLAAVTLKERTDRVIDVGISLATRVQFQKLIEAGKWDEAIKVMERVPKDFPYIERVALFDPQGIFEAVTPLTPELSTIIGQDFSYRDYYQGVSKNWEPYVAEAIKPAVPLGYNLVPVAVPITSGSGERLGILLLNIKLDTITAWSKSINVGPAAFVYIVDRKGHLLMHPTLLPAEDIVDFSSVPSVQKVLKGERGIEITWNPIENEERVTAYEPISEHGWGVIVAQPTKSAFMERDRVVRSDVILWILIIITLETVTFLLLRNKNTMKMQLEKEKALTAMVESANKELKTLNESVSAEAERKLKEKVLQLETLNQNMMGRELKMIELKKEAQDLRTQLGEHA</sequence>
<proteinExistence type="predicted"/>
<evidence type="ECO:0000256" key="2">
    <source>
        <dbReference type="ARBA" id="ARBA00022475"/>
    </source>
</evidence>
<dbReference type="CDD" id="cd12912">
    <property type="entry name" value="PDC2_MCP_like"/>
    <property type="match status" value="1"/>
</dbReference>
<evidence type="ECO:0000313" key="10">
    <source>
        <dbReference type="Proteomes" id="UP000176185"/>
    </source>
</evidence>
<gene>
    <name evidence="9" type="ORF">A2943_02055</name>
</gene>
<accession>A0A1F4XH89</accession>
<dbReference type="Proteomes" id="UP000176185">
    <property type="component" value="Unassembled WGS sequence"/>
</dbReference>
<evidence type="ECO:0000256" key="5">
    <source>
        <dbReference type="ARBA" id="ARBA00023136"/>
    </source>
</evidence>
<keyword evidence="5 7" id="KW-0472">Membrane</keyword>
<evidence type="ECO:0000313" key="9">
    <source>
        <dbReference type="EMBL" id="OGC81072.1"/>
    </source>
</evidence>
<dbReference type="SUPFAM" id="SSF103190">
    <property type="entry name" value="Sensory domain-like"/>
    <property type="match status" value="1"/>
</dbReference>
<protein>
    <recommendedName>
        <fullName evidence="8">Cache domain-containing protein</fullName>
    </recommendedName>
</protein>
<dbReference type="GO" id="GO:0005886">
    <property type="term" value="C:plasma membrane"/>
    <property type="evidence" value="ECO:0007669"/>
    <property type="project" value="UniProtKB-SubCell"/>
</dbReference>
<keyword evidence="2" id="KW-1003">Cell membrane</keyword>
<feature type="domain" description="Cache" evidence="8">
    <location>
        <begin position="83"/>
        <end position="259"/>
    </location>
</feature>
<dbReference type="STRING" id="1797243.A2943_02055"/>
<organism evidence="9 10">
    <name type="scientific">Candidatus Adlerbacteria bacterium RIFCSPLOWO2_01_FULL_51_16</name>
    <dbReference type="NCBI Taxonomy" id="1797243"/>
    <lineage>
        <taxon>Bacteria</taxon>
        <taxon>Candidatus Adleribacteriota</taxon>
    </lineage>
</organism>
<evidence type="ECO:0000256" key="7">
    <source>
        <dbReference type="SAM" id="Phobius"/>
    </source>
</evidence>
<evidence type="ECO:0000256" key="6">
    <source>
        <dbReference type="SAM" id="Coils"/>
    </source>
</evidence>
<feature type="coiled-coil region" evidence="6">
    <location>
        <begin position="309"/>
        <end position="365"/>
    </location>
</feature>
<feature type="transmembrane region" description="Helical" evidence="7">
    <location>
        <begin position="278"/>
        <end position="296"/>
    </location>
</feature>
<evidence type="ECO:0000259" key="8">
    <source>
        <dbReference type="Pfam" id="PF02743"/>
    </source>
</evidence>
<keyword evidence="4 7" id="KW-1133">Transmembrane helix</keyword>
<dbReference type="EMBL" id="MEWX01000006">
    <property type="protein sequence ID" value="OGC81072.1"/>
    <property type="molecule type" value="Genomic_DNA"/>
</dbReference>
<reference evidence="9 10" key="1">
    <citation type="journal article" date="2016" name="Nat. Commun.">
        <title>Thousands of microbial genomes shed light on interconnected biogeochemical processes in an aquifer system.</title>
        <authorList>
            <person name="Anantharaman K."/>
            <person name="Brown C.T."/>
            <person name="Hug L.A."/>
            <person name="Sharon I."/>
            <person name="Castelle C.J."/>
            <person name="Probst A.J."/>
            <person name="Thomas B.C."/>
            <person name="Singh A."/>
            <person name="Wilkins M.J."/>
            <person name="Karaoz U."/>
            <person name="Brodie E.L."/>
            <person name="Williams K.H."/>
            <person name="Hubbard S.S."/>
            <person name="Banfield J.F."/>
        </authorList>
    </citation>
    <scope>NUCLEOTIDE SEQUENCE [LARGE SCALE GENOMIC DNA]</scope>
</reference>
<keyword evidence="3 7" id="KW-0812">Transmembrane</keyword>
<evidence type="ECO:0000256" key="4">
    <source>
        <dbReference type="ARBA" id="ARBA00022989"/>
    </source>
</evidence>
<dbReference type="InterPro" id="IPR033479">
    <property type="entry name" value="dCache_1"/>
</dbReference>
<dbReference type="AlphaFoldDB" id="A0A1F4XH89"/>